<dbReference type="KEGG" id="bapi:BBC0122_021830"/>
<name>A0A1U9MKN6_9HYPH</name>
<evidence type="ECO:0000256" key="1">
    <source>
        <dbReference type="ARBA" id="ARBA00010515"/>
    </source>
</evidence>
<dbReference type="InterPro" id="IPR002168">
    <property type="entry name" value="Lipase_GDXG_HIS_AS"/>
</dbReference>
<evidence type="ECO:0000256" key="2">
    <source>
        <dbReference type="ARBA" id="ARBA00022801"/>
    </source>
</evidence>
<reference evidence="4 5" key="1">
    <citation type="submission" date="2016-11" db="EMBL/GenBank/DDBJ databases">
        <title>Comparative genomics of Bartonella apis.</title>
        <authorList>
            <person name="Engel P."/>
        </authorList>
    </citation>
    <scope>NUCLEOTIDE SEQUENCE [LARGE SCALE GENOMIC DNA]</scope>
    <source>
        <strain evidence="4 5">BBC0122</strain>
    </source>
</reference>
<dbReference type="EC" id="3.1.1.-" evidence="4"/>
<protein>
    <submittedName>
        <fullName evidence="4">Acetyl esterase</fullName>
        <ecNumber evidence="4">3.1.1.-</ecNumber>
    </submittedName>
</protein>
<dbReference type="AlphaFoldDB" id="A0A1U9MKN6"/>
<keyword evidence="5" id="KW-1185">Reference proteome</keyword>
<gene>
    <name evidence="4" type="ORF">BBC0122_021830</name>
</gene>
<dbReference type="Pfam" id="PF07859">
    <property type="entry name" value="Abhydrolase_3"/>
    <property type="match status" value="1"/>
</dbReference>
<accession>A0A1U9MKN6</accession>
<dbReference type="Proteomes" id="UP000189632">
    <property type="component" value="Chromosome"/>
</dbReference>
<dbReference type="Gene3D" id="3.40.50.1820">
    <property type="entry name" value="alpha/beta hydrolase"/>
    <property type="match status" value="1"/>
</dbReference>
<dbReference type="PROSITE" id="PS01173">
    <property type="entry name" value="LIPASE_GDXG_HIS"/>
    <property type="match status" value="1"/>
</dbReference>
<keyword evidence="2 4" id="KW-0378">Hydrolase</keyword>
<dbReference type="PANTHER" id="PTHR48081">
    <property type="entry name" value="AB HYDROLASE SUPERFAMILY PROTEIN C4A8.06C"/>
    <property type="match status" value="1"/>
</dbReference>
<sequence>MTKGTFIPLEEVAADARDLVKAFRDNGEISFQDLTLEEVREGYRQSCSIYQLQVDKKLSVTDVDCKVTGATIKLRHYSKGDDKNRPLLLYLHGGGWVIGDLDTHDGICRYMAKKTSANVVAVNYRLAPEHVFPVPYQDCVDALNWLAQNQQALKLDCSKTIIMGDSAGGNMATILANEKHISQDIKIISQILLYPVTDLTASSPSYQKIKQGFSLVAKTMYWFREKYVPEKTDLKDPRLSPLFHNHNKQPPMFIVTVGLDPLTDEGCDYANLAAKSGTELEHHHLPHHMHGMFTSAGKVKTAKKMLKMAARFIEDRLSS</sequence>
<dbReference type="PANTHER" id="PTHR48081:SF8">
    <property type="entry name" value="ALPHA_BETA HYDROLASE FOLD-3 DOMAIN-CONTAINING PROTEIN-RELATED"/>
    <property type="match status" value="1"/>
</dbReference>
<dbReference type="SUPFAM" id="SSF53474">
    <property type="entry name" value="alpha/beta-Hydrolases"/>
    <property type="match status" value="1"/>
</dbReference>
<evidence type="ECO:0000313" key="5">
    <source>
        <dbReference type="Proteomes" id="UP000189632"/>
    </source>
</evidence>
<evidence type="ECO:0000313" key="4">
    <source>
        <dbReference type="EMBL" id="AQT48263.1"/>
    </source>
</evidence>
<proteinExistence type="inferred from homology"/>
<evidence type="ECO:0000259" key="3">
    <source>
        <dbReference type="Pfam" id="PF07859"/>
    </source>
</evidence>
<dbReference type="InterPro" id="IPR029058">
    <property type="entry name" value="AB_hydrolase_fold"/>
</dbReference>
<dbReference type="OrthoDB" id="9806180at2"/>
<feature type="domain" description="Alpha/beta hydrolase fold-3" evidence="3">
    <location>
        <begin position="88"/>
        <end position="293"/>
    </location>
</feature>
<dbReference type="EMBL" id="CP015625">
    <property type="protein sequence ID" value="AQT48263.1"/>
    <property type="molecule type" value="Genomic_DNA"/>
</dbReference>
<dbReference type="InterPro" id="IPR013094">
    <property type="entry name" value="AB_hydrolase_3"/>
</dbReference>
<dbReference type="RefSeq" id="WP_077993880.1">
    <property type="nucleotide sequence ID" value="NZ_CP015625.1"/>
</dbReference>
<organism evidence="4 5">
    <name type="scientific">Bartonella choladocola</name>
    <dbReference type="NCBI Taxonomy" id="2750995"/>
    <lineage>
        <taxon>Bacteria</taxon>
        <taxon>Pseudomonadati</taxon>
        <taxon>Pseudomonadota</taxon>
        <taxon>Alphaproteobacteria</taxon>
        <taxon>Hyphomicrobiales</taxon>
        <taxon>Bartonellaceae</taxon>
        <taxon>Bartonella</taxon>
    </lineage>
</organism>
<comment type="similarity">
    <text evidence="1">Belongs to the 'GDXG' lipolytic enzyme family.</text>
</comment>
<dbReference type="InterPro" id="IPR050300">
    <property type="entry name" value="GDXG_lipolytic_enzyme"/>
</dbReference>
<dbReference type="GO" id="GO:0016787">
    <property type="term" value="F:hydrolase activity"/>
    <property type="evidence" value="ECO:0007669"/>
    <property type="project" value="UniProtKB-KW"/>
</dbReference>